<sequence>MLHQMRAEYGSGGPSAGVKTWHMVRAGEQTAMCGREIDPGAAAKEPTDWGSTAELCCHTCGAVFLREAPYLPAEHE</sequence>
<organism evidence="1 2">
    <name type="scientific">Kitasatospora herbaricolor</name>
    <dbReference type="NCBI Taxonomy" id="68217"/>
    <lineage>
        <taxon>Bacteria</taxon>
        <taxon>Bacillati</taxon>
        <taxon>Actinomycetota</taxon>
        <taxon>Actinomycetes</taxon>
        <taxon>Kitasatosporales</taxon>
        <taxon>Streptomycetaceae</taxon>
        <taxon>Kitasatospora</taxon>
    </lineage>
</organism>
<evidence type="ECO:0000313" key="2">
    <source>
        <dbReference type="Proteomes" id="UP001432014"/>
    </source>
</evidence>
<proteinExistence type="predicted"/>
<gene>
    <name evidence="1" type="ORF">OG469_19985</name>
</gene>
<evidence type="ECO:0000313" key="1">
    <source>
        <dbReference type="EMBL" id="WUS57587.1"/>
    </source>
</evidence>
<reference evidence="1 2" key="1">
    <citation type="submission" date="2022-10" db="EMBL/GenBank/DDBJ databases">
        <title>The complete genomes of actinobacterial strains from the NBC collection.</title>
        <authorList>
            <person name="Joergensen T.S."/>
            <person name="Alvarez Arevalo M."/>
            <person name="Sterndorff E.B."/>
            <person name="Faurdal D."/>
            <person name="Vuksanovic O."/>
            <person name="Mourched A.-S."/>
            <person name="Charusanti P."/>
            <person name="Shaw S."/>
            <person name="Blin K."/>
            <person name="Weber T."/>
        </authorList>
    </citation>
    <scope>NUCLEOTIDE SEQUENCE [LARGE SCALE GENOMIC DNA]</scope>
    <source>
        <strain evidence="1 2">NBC_01247</strain>
    </source>
</reference>
<name>A0ABZ1W9Q2_9ACTN</name>
<dbReference type="Proteomes" id="UP001432014">
    <property type="component" value="Chromosome"/>
</dbReference>
<protein>
    <submittedName>
        <fullName evidence="1">Uncharacterized protein</fullName>
    </submittedName>
</protein>
<dbReference type="RefSeq" id="WP_329496786.1">
    <property type="nucleotide sequence ID" value="NZ_CP108460.1"/>
</dbReference>
<keyword evidence="2" id="KW-1185">Reference proteome</keyword>
<accession>A0ABZ1W9Q2</accession>
<dbReference type="EMBL" id="CP108482">
    <property type="protein sequence ID" value="WUS57587.1"/>
    <property type="molecule type" value="Genomic_DNA"/>
</dbReference>